<protein>
    <submittedName>
        <fullName evidence="1">Uncharacterized protein</fullName>
    </submittedName>
</protein>
<gene>
    <name evidence="1" type="ORF">SAMN06295945_0587</name>
</gene>
<proteinExistence type="predicted"/>
<accession>A0A240DZ20</accession>
<organism evidence="1 2">
    <name type="scientific">Polynucleobacter meluiroseus</name>
    <dbReference type="NCBI Taxonomy" id="1938814"/>
    <lineage>
        <taxon>Bacteria</taxon>
        <taxon>Pseudomonadati</taxon>
        <taxon>Pseudomonadota</taxon>
        <taxon>Betaproteobacteria</taxon>
        <taxon>Burkholderiales</taxon>
        <taxon>Burkholderiaceae</taxon>
        <taxon>Polynucleobacter</taxon>
    </lineage>
</organism>
<keyword evidence="2" id="KW-1185">Reference proteome</keyword>
<dbReference type="RefSeq" id="WP_165766397.1">
    <property type="nucleotide sequence ID" value="NZ_OANS01000001.1"/>
</dbReference>
<sequence>MSPVRIQYNPIITQLLREHDQLPHDRVAERKSFQRKILFLMDMIKFSEDEAAFA</sequence>
<reference evidence="2" key="1">
    <citation type="submission" date="2017-08" db="EMBL/GenBank/DDBJ databases">
        <authorList>
            <person name="Varghese N."/>
            <person name="Submissions S."/>
        </authorList>
    </citation>
    <scope>NUCLEOTIDE SEQUENCE [LARGE SCALE GENOMIC DNA]</scope>
    <source>
        <strain evidence="2">AP-Melu-1000-B4</strain>
    </source>
</reference>
<dbReference type="Proteomes" id="UP000218069">
    <property type="component" value="Unassembled WGS sequence"/>
</dbReference>
<dbReference type="AlphaFoldDB" id="A0A240DZ20"/>
<evidence type="ECO:0000313" key="2">
    <source>
        <dbReference type="Proteomes" id="UP000218069"/>
    </source>
</evidence>
<name>A0A240DZ20_9BURK</name>
<dbReference type="EMBL" id="OANS01000001">
    <property type="protein sequence ID" value="SNX28263.1"/>
    <property type="molecule type" value="Genomic_DNA"/>
</dbReference>
<evidence type="ECO:0000313" key="1">
    <source>
        <dbReference type="EMBL" id="SNX28263.1"/>
    </source>
</evidence>